<dbReference type="InterPro" id="IPR055100">
    <property type="entry name" value="GNAT_LYC1-like"/>
</dbReference>
<dbReference type="RefSeq" id="XP_024744906.1">
    <property type="nucleotide sequence ID" value="XM_024896247.1"/>
</dbReference>
<dbReference type="Proteomes" id="UP000241546">
    <property type="component" value="Unassembled WGS sequence"/>
</dbReference>
<feature type="non-terminal residue" evidence="2">
    <location>
        <position position="147"/>
    </location>
</feature>
<evidence type="ECO:0000313" key="2">
    <source>
        <dbReference type="EMBL" id="PTB61586.1"/>
    </source>
</evidence>
<name>A0A2T4AWZ7_9HYPO</name>
<dbReference type="AlphaFoldDB" id="A0A2T4AWZ7"/>
<dbReference type="OrthoDB" id="2020070at2759"/>
<dbReference type="Pfam" id="PF22998">
    <property type="entry name" value="GNAT_LYC1-like"/>
    <property type="match status" value="1"/>
</dbReference>
<sequence length="147" mass="16797">MAMSAIKSPTTHAQFRLVPQVKAWHLARQSLTMSTYWGIIELWGPPWSSVPMHAGVVYKDPKTETMVEAWWVHDLALQRLYIAKLSVKRGEGLEIPIRLVLRAAVQEAMRFKLREIVAWDPIPRLVAQAERVVKDLGQGMTVTLENR</sequence>
<keyword evidence="3" id="KW-1185">Reference proteome</keyword>
<feature type="domain" description="LYC1 C-terminal" evidence="1">
    <location>
        <begin position="7"/>
        <end position="133"/>
    </location>
</feature>
<dbReference type="EMBL" id="KZ680329">
    <property type="protein sequence ID" value="PTB61586.1"/>
    <property type="molecule type" value="Genomic_DNA"/>
</dbReference>
<protein>
    <recommendedName>
        <fullName evidence="1">LYC1 C-terminal domain-containing protein</fullName>
    </recommendedName>
</protein>
<evidence type="ECO:0000313" key="3">
    <source>
        <dbReference type="Proteomes" id="UP000241546"/>
    </source>
</evidence>
<reference evidence="3" key="1">
    <citation type="submission" date="2016-07" db="EMBL/GenBank/DDBJ databases">
        <title>Multiple horizontal gene transfer events from other fungi enriched the ability of initially mycotrophic Trichoderma (Ascomycota) to feed on dead plant biomass.</title>
        <authorList>
            <consortium name="DOE Joint Genome Institute"/>
            <person name="Atanasova L."/>
            <person name="Chenthamara K."/>
            <person name="Zhang J."/>
            <person name="Grujic M."/>
            <person name="Henrissat B."/>
            <person name="Kuo A."/>
            <person name="Aerts A."/>
            <person name="Salamov A."/>
            <person name="Lipzen A."/>
            <person name="Labutti K."/>
            <person name="Barry K."/>
            <person name="Miao Y."/>
            <person name="Rahimi M.J."/>
            <person name="Shen Q."/>
            <person name="Grigoriev I.V."/>
            <person name="Kubicek C.P."/>
            <person name="Druzhinina I.S."/>
        </authorList>
    </citation>
    <scope>NUCLEOTIDE SEQUENCE [LARGE SCALE GENOMIC DNA]</scope>
    <source>
        <strain evidence="3">TUCIM 6016</strain>
    </source>
</reference>
<organism evidence="2 3">
    <name type="scientific">Trichoderma citrinoviride</name>
    <dbReference type="NCBI Taxonomy" id="58853"/>
    <lineage>
        <taxon>Eukaryota</taxon>
        <taxon>Fungi</taxon>
        <taxon>Dikarya</taxon>
        <taxon>Ascomycota</taxon>
        <taxon>Pezizomycotina</taxon>
        <taxon>Sordariomycetes</taxon>
        <taxon>Hypocreomycetidae</taxon>
        <taxon>Hypocreales</taxon>
        <taxon>Hypocreaceae</taxon>
        <taxon>Trichoderma</taxon>
    </lineage>
</organism>
<dbReference type="GeneID" id="36604365"/>
<proteinExistence type="predicted"/>
<gene>
    <name evidence="2" type="ORF">BBK36DRAFT_1181397</name>
</gene>
<accession>A0A2T4AWZ7</accession>
<evidence type="ECO:0000259" key="1">
    <source>
        <dbReference type="Pfam" id="PF22998"/>
    </source>
</evidence>